<organism evidence="2 3">
    <name type="scientific">Candidatus Caccousia stercoris</name>
    <dbReference type="NCBI Taxonomy" id="2840723"/>
    <lineage>
        <taxon>Bacteria</taxon>
        <taxon>Bacillati</taxon>
        <taxon>Bacillota</taxon>
        <taxon>Clostridia</taxon>
        <taxon>Eubacteriales</taxon>
        <taxon>Oscillospiraceae</taxon>
        <taxon>Oscillospiraceae incertae sedis</taxon>
        <taxon>Candidatus Caccousia</taxon>
    </lineage>
</organism>
<dbReference type="Proteomes" id="UP000824141">
    <property type="component" value="Unassembled WGS sequence"/>
</dbReference>
<accession>A0A9D1FU48</accession>
<gene>
    <name evidence="2" type="ORF">IAD03_10735</name>
</gene>
<comment type="caution">
    <text evidence="2">The sequence shown here is derived from an EMBL/GenBank/DDBJ whole genome shotgun (WGS) entry which is preliminary data.</text>
</comment>
<proteinExistence type="predicted"/>
<protein>
    <submittedName>
        <fullName evidence="2">Uncharacterized protein</fullName>
    </submittedName>
</protein>
<evidence type="ECO:0000313" key="3">
    <source>
        <dbReference type="Proteomes" id="UP000824141"/>
    </source>
</evidence>
<keyword evidence="1" id="KW-1133">Transmembrane helix</keyword>
<evidence type="ECO:0000256" key="1">
    <source>
        <dbReference type="SAM" id="Phobius"/>
    </source>
</evidence>
<keyword evidence="1" id="KW-0812">Transmembrane</keyword>
<sequence>MNWNNLWMQLFGVTELWGISMSFWIALSVVALLVVAMNVIFWSLKPKVKIKK</sequence>
<feature type="transmembrane region" description="Helical" evidence="1">
    <location>
        <begin position="20"/>
        <end position="44"/>
    </location>
</feature>
<dbReference type="EMBL" id="DVJM01000245">
    <property type="protein sequence ID" value="HIS79832.1"/>
    <property type="molecule type" value="Genomic_DNA"/>
</dbReference>
<reference evidence="2" key="2">
    <citation type="journal article" date="2021" name="PeerJ">
        <title>Extensive microbial diversity within the chicken gut microbiome revealed by metagenomics and culture.</title>
        <authorList>
            <person name="Gilroy R."/>
            <person name="Ravi A."/>
            <person name="Getino M."/>
            <person name="Pursley I."/>
            <person name="Horton D.L."/>
            <person name="Alikhan N.F."/>
            <person name="Baker D."/>
            <person name="Gharbi K."/>
            <person name="Hall N."/>
            <person name="Watson M."/>
            <person name="Adriaenssens E.M."/>
            <person name="Foster-Nyarko E."/>
            <person name="Jarju S."/>
            <person name="Secka A."/>
            <person name="Antonio M."/>
            <person name="Oren A."/>
            <person name="Chaudhuri R.R."/>
            <person name="La Ragione R."/>
            <person name="Hildebrand F."/>
            <person name="Pallen M.J."/>
        </authorList>
    </citation>
    <scope>NUCLEOTIDE SEQUENCE</scope>
    <source>
        <strain evidence="2">6086</strain>
    </source>
</reference>
<reference evidence="2" key="1">
    <citation type="submission" date="2020-10" db="EMBL/GenBank/DDBJ databases">
        <authorList>
            <person name="Gilroy R."/>
        </authorList>
    </citation>
    <scope>NUCLEOTIDE SEQUENCE</scope>
    <source>
        <strain evidence="2">6086</strain>
    </source>
</reference>
<name>A0A9D1FU48_9FIRM</name>
<keyword evidence="1" id="KW-0472">Membrane</keyword>
<dbReference type="AlphaFoldDB" id="A0A9D1FU48"/>
<evidence type="ECO:0000313" key="2">
    <source>
        <dbReference type="EMBL" id="HIS79832.1"/>
    </source>
</evidence>